<dbReference type="InterPro" id="IPR008141">
    <property type="entry name" value="Ala_DH"/>
</dbReference>
<evidence type="ECO:0000259" key="6">
    <source>
        <dbReference type="SMART" id="SM01003"/>
    </source>
</evidence>
<dbReference type="GO" id="GO:0005886">
    <property type="term" value="C:plasma membrane"/>
    <property type="evidence" value="ECO:0007669"/>
    <property type="project" value="TreeGrafter"/>
</dbReference>
<dbReference type="PROSITE" id="PS00837">
    <property type="entry name" value="ALADH_PNT_2"/>
    <property type="match status" value="1"/>
</dbReference>
<dbReference type="InterPro" id="IPR008143">
    <property type="entry name" value="Ala_DH/PNT_CS2"/>
</dbReference>
<feature type="domain" description="Alanine dehydrogenase/pyridine nucleotide transhydrogenase N-terminal" evidence="6">
    <location>
        <begin position="32"/>
        <end position="165"/>
    </location>
</feature>
<dbReference type="Pfam" id="PF01262">
    <property type="entry name" value="AlaDh_PNT_C"/>
    <property type="match status" value="1"/>
</dbReference>
<protein>
    <recommendedName>
        <fullName evidence="2">alanine dehydrogenase</fullName>
        <ecNumber evidence="2">1.4.1.1</ecNumber>
    </recommendedName>
</protein>
<keyword evidence="8" id="KW-1185">Reference proteome</keyword>
<dbReference type="SUPFAM" id="SSF52283">
    <property type="entry name" value="Formate/glycerate dehydrogenase catalytic domain-like"/>
    <property type="match status" value="1"/>
</dbReference>
<comment type="similarity">
    <text evidence="1">Belongs to the AlaDH/PNT family.</text>
</comment>
<dbReference type="Gene3D" id="3.40.50.720">
    <property type="entry name" value="NAD(P)-binding Rossmann-like Domain"/>
    <property type="match status" value="2"/>
</dbReference>
<keyword evidence="4" id="KW-0520">NAD</keyword>
<dbReference type="CDD" id="cd05305">
    <property type="entry name" value="L-AlaDH"/>
    <property type="match status" value="1"/>
</dbReference>
<evidence type="ECO:0000256" key="1">
    <source>
        <dbReference type="ARBA" id="ARBA00005689"/>
    </source>
</evidence>
<dbReference type="RefSeq" id="WP_071637913.1">
    <property type="nucleotide sequence ID" value="NZ_MLFK01000009.1"/>
</dbReference>
<reference evidence="7 8" key="1">
    <citation type="submission" date="2016-10" db="EMBL/GenBank/DDBJ databases">
        <title>Draft Genome Sequence of Rhizobacteria Flavobacterium johnsoniae CI04.</title>
        <authorList>
            <person name="Bravo J.I."/>
            <person name="Lozano G.L."/>
            <person name="Handelsman J."/>
        </authorList>
    </citation>
    <scope>NUCLEOTIDE SEQUENCE [LARGE SCALE GENOMIC DNA]</scope>
    <source>
        <strain evidence="7 8">CI04</strain>
    </source>
</reference>
<dbReference type="PANTHER" id="PTHR42795">
    <property type="entry name" value="ALANINE DEHYDROGENASE"/>
    <property type="match status" value="1"/>
</dbReference>
<dbReference type="Pfam" id="PF05222">
    <property type="entry name" value="AlaDh_PNT_N"/>
    <property type="match status" value="1"/>
</dbReference>
<evidence type="ECO:0000256" key="3">
    <source>
        <dbReference type="ARBA" id="ARBA00023002"/>
    </source>
</evidence>
<accession>A0A1J7BPT6</accession>
<keyword evidence="3" id="KW-0560">Oxidoreductase</keyword>
<dbReference type="PANTHER" id="PTHR42795:SF1">
    <property type="entry name" value="ALANINE DEHYDROGENASE"/>
    <property type="match status" value="1"/>
</dbReference>
<dbReference type="SUPFAM" id="SSF51735">
    <property type="entry name" value="NAD(P)-binding Rossmann-fold domains"/>
    <property type="match status" value="1"/>
</dbReference>
<evidence type="ECO:0000259" key="5">
    <source>
        <dbReference type="SMART" id="SM01002"/>
    </source>
</evidence>
<dbReference type="SMART" id="SM01003">
    <property type="entry name" value="AlaDh_PNT_N"/>
    <property type="match status" value="1"/>
</dbReference>
<dbReference type="AlphaFoldDB" id="A0A1J7BPT6"/>
<dbReference type="InterPro" id="IPR036291">
    <property type="entry name" value="NAD(P)-bd_dom_sf"/>
</dbReference>
<evidence type="ECO:0000256" key="2">
    <source>
        <dbReference type="ARBA" id="ARBA00012897"/>
    </source>
</evidence>
<gene>
    <name evidence="7" type="ORF">BKM63_17790</name>
</gene>
<dbReference type="InterPro" id="IPR007886">
    <property type="entry name" value="AlaDH/PNT_N"/>
</dbReference>
<dbReference type="GO" id="GO:0042853">
    <property type="term" value="P:L-alanine catabolic process"/>
    <property type="evidence" value="ECO:0007669"/>
    <property type="project" value="InterPro"/>
</dbReference>
<dbReference type="InterPro" id="IPR007698">
    <property type="entry name" value="AlaDH/PNT_NAD(H)-bd"/>
</dbReference>
<dbReference type="SMART" id="SM01002">
    <property type="entry name" value="AlaDh_PNT_C"/>
    <property type="match status" value="1"/>
</dbReference>
<proteinExistence type="inferred from homology"/>
<feature type="domain" description="Alanine dehydrogenase/pyridine nucleotide transhydrogenase NAD(H)-binding" evidence="5">
    <location>
        <begin position="177"/>
        <end position="324"/>
    </location>
</feature>
<dbReference type="EC" id="1.4.1.1" evidence="2"/>
<dbReference type="Proteomes" id="UP000182826">
    <property type="component" value="Unassembled WGS sequence"/>
</dbReference>
<evidence type="ECO:0000313" key="8">
    <source>
        <dbReference type="Proteomes" id="UP000182826"/>
    </source>
</evidence>
<evidence type="ECO:0000313" key="7">
    <source>
        <dbReference type="EMBL" id="OIV40711.1"/>
    </source>
</evidence>
<evidence type="ECO:0000256" key="4">
    <source>
        <dbReference type="ARBA" id="ARBA00023027"/>
    </source>
</evidence>
<dbReference type="EMBL" id="MLFK01000009">
    <property type="protein sequence ID" value="OIV40711.1"/>
    <property type="molecule type" value="Genomic_DNA"/>
</dbReference>
<organism evidence="7 8">
    <name type="scientific">Flavobacterium johnsoniae</name>
    <name type="common">Cytophaga johnsonae</name>
    <dbReference type="NCBI Taxonomy" id="986"/>
    <lineage>
        <taxon>Bacteria</taxon>
        <taxon>Pseudomonadati</taxon>
        <taxon>Bacteroidota</taxon>
        <taxon>Flavobacteriia</taxon>
        <taxon>Flavobacteriales</taxon>
        <taxon>Flavobacteriaceae</taxon>
        <taxon>Flavobacterium</taxon>
    </lineage>
</organism>
<comment type="caution">
    <text evidence="7">The sequence shown here is derived from an EMBL/GenBank/DDBJ whole genome shotgun (WGS) entry which is preliminary data.</text>
</comment>
<sequence>MSITLTPFTKQQLIPQEEKLEVGRFKRELFIGIPKETSYQERRICLTPDAVNSLTYEGHRVMIESGAGESSSYTDKEYSDAGAEITKDTKRVFGCPFLLKVEPPTLAEIEMINPETVIISAIQLKTKKKEYFEALAQKKITALAFEYIKDEDGSYPAVKSLSEIAGTASILIAAELMITNEFGKGLLFGNITGVPPTEVVILGAGTVGEFAAKTAIGLGANVKVFDNSITKLRRLQNNLSQRIFTSTIQQKALLKALRRCDVAIGAMRGKERCPIVVTETMVEHMKKGAVIVDVSIDTGGCFESSEVTTHEKPTFIKNNVLHYCVPNIPSRYSKTASLSISNILTPYLHQIAEDGGIESAIRCNKGLKNGIYLYHGILTNKAIGDWFDLPDNDINLLVF</sequence>
<dbReference type="GO" id="GO:0000286">
    <property type="term" value="F:alanine dehydrogenase activity"/>
    <property type="evidence" value="ECO:0007669"/>
    <property type="project" value="UniProtKB-EC"/>
</dbReference>
<dbReference type="OrthoDB" id="9804592at2"/>
<name>A0A1J7BPT6_FLAJO</name>